<dbReference type="RefSeq" id="WP_154614394.1">
    <property type="nucleotide sequence ID" value="NZ_CP053660.1"/>
</dbReference>
<organism evidence="9 10">
    <name type="scientific">Nocardioides marmotae</name>
    <dbReference type="NCBI Taxonomy" id="2663857"/>
    <lineage>
        <taxon>Bacteria</taxon>
        <taxon>Bacillati</taxon>
        <taxon>Actinomycetota</taxon>
        <taxon>Actinomycetes</taxon>
        <taxon>Propionibacteriales</taxon>
        <taxon>Nocardioidaceae</taxon>
        <taxon>Nocardioides</taxon>
    </lineage>
</organism>
<keyword evidence="4 6" id="KW-0472">Membrane</keyword>
<keyword evidence="5" id="KW-0046">Antibiotic resistance</keyword>
<name>A0A6I3J9X0_9ACTN</name>
<accession>A0A6I3J9X0</accession>
<dbReference type="GO" id="GO:0046677">
    <property type="term" value="P:response to antibiotic"/>
    <property type="evidence" value="ECO:0007669"/>
    <property type="project" value="UniProtKB-KW"/>
</dbReference>
<evidence type="ECO:0000313" key="10">
    <source>
        <dbReference type="Proteomes" id="UP000433406"/>
    </source>
</evidence>
<protein>
    <recommendedName>
        <fullName evidence="6">Transport permease protein</fullName>
    </recommendedName>
</protein>
<dbReference type="InterPro" id="IPR051784">
    <property type="entry name" value="Nod_factor_ABC_transporter"/>
</dbReference>
<feature type="compositionally biased region" description="Basic residues" evidence="7">
    <location>
        <begin position="8"/>
        <end position="17"/>
    </location>
</feature>
<comment type="similarity">
    <text evidence="6">Belongs to the ABC-2 integral membrane protein family.</text>
</comment>
<comment type="subcellular location">
    <subcellularLocation>
        <location evidence="6">Cell membrane</location>
        <topology evidence="6">Multi-pass membrane protein</topology>
    </subcellularLocation>
    <subcellularLocation>
        <location evidence="1">Membrane</location>
        <topology evidence="1">Multi-pass membrane protein</topology>
    </subcellularLocation>
</comment>
<dbReference type="PANTHER" id="PTHR43229:SF2">
    <property type="entry name" value="NODULATION PROTEIN J"/>
    <property type="match status" value="1"/>
</dbReference>
<feature type="transmembrane region" description="Helical" evidence="6">
    <location>
        <begin position="91"/>
        <end position="111"/>
    </location>
</feature>
<keyword evidence="10" id="KW-1185">Reference proteome</keyword>
<dbReference type="PIRSF" id="PIRSF006648">
    <property type="entry name" value="DrrB"/>
    <property type="match status" value="1"/>
</dbReference>
<evidence type="ECO:0000256" key="3">
    <source>
        <dbReference type="ARBA" id="ARBA00022989"/>
    </source>
</evidence>
<feature type="transmembrane region" description="Helical" evidence="6">
    <location>
        <begin position="166"/>
        <end position="190"/>
    </location>
</feature>
<sequence>MSATSTRPSHRATHRAVARGGAGGAAGGHRTGPAAATSQALTMAYRGLLRIRHDPQRLFDVVALPVVATVMFANVFGGAVAGGIDEYLPRLVPGVLVQIAVTASVVTGVQLRDDRDRGVFDRFRSLPIARTAPLAGSLLADVVRYVVAVGITVLVGAAMGYRPQSWAGLALGGLLVVVCAFALSWVFAFLGMVMRSASAVQGASMLVLMPLSFMSNALVPVETMPGWMRAIAEVNPITHMVSAVRALAAGDPAAGPVGWSLLGAGVVLAVMAPLTVRAYVRTE</sequence>
<dbReference type="GO" id="GO:0043190">
    <property type="term" value="C:ATP-binding cassette (ABC) transporter complex"/>
    <property type="evidence" value="ECO:0007669"/>
    <property type="project" value="InterPro"/>
</dbReference>
<dbReference type="EMBL" id="WLCI01000006">
    <property type="protein sequence ID" value="MTB94588.1"/>
    <property type="molecule type" value="Genomic_DNA"/>
</dbReference>
<gene>
    <name evidence="9" type="ORF">GGQ22_05795</name>
</gene>
<dbReference type="GO" id="GO:0140359">
    <property type="term" value="F:ABC-type transporter activity"/>
    <property type="evidence" value="ECO:0007669"/>
    <property type="project" value="InterPro"/>
</dbReference>
<dbReference type="AlphaFoldDB" id="A0A6I3J9X0"/>
<dbReference type="PANTHER" id="PTHR43229">
    <property type="entry name" value="NODULATION PROTEIN J"/>
    <property type="match status" value="1"/>
</dbReference>
<reference evidence="9 10" key="1">
    <citation type="submission" date="2019-10" db="EMBL/GenBank/DDBJ databases">
        <title>Nocardioides novel species isolated from the excrement of Marmot.</title>
        <authorList>
            <person name="Zhang G."/>
        </authorList>
    </citation>
    <scope>NUCLEOTIDE SEQUENCE [LARGE SCALE GENOMIC DNA]</scope>
    <source>
        <strain evidence="10">zg-579</strain>
    </source>
</reference>
<dbReference type="InterPro" id="IPR000412">
    <property type="entry name" value="ABC_2_transport"/>
</dbReference>
<proteinExistence type="inferred from homology"/>
<evidence type="ECO:0000256" key="6">
    <source>
        <dbReference type="RuleBase" id="RU361157"/>
    </source>
</evidence>
<keyword evidence="6" id="KW-1003">Cell membrane</keyword>
<evidence type="ECO:0000256" key="1">
    <source>
        <dbReference type="ARBA" id="ARBA00004141"/>
    </source>
</evidence>
<evidence type="ECO:0000313" key="9">
    <source>
        <dbReference type="EMBL" id="MTB94588.1"/>
    </source>
</evidence>
<evidence type="ECO:0000259" key="8">
    <source>
        <dbReference type="PROSITE" id="PS51012"/>
    </source>
</evidence>
<feature type="transmembrane region" description="Helical" evidence="6">
    <location>
        <begin position="58"/>
        <end position="79"/>
    </location>
</feature>
<feature type="transmembrane region" description="Helical" evidence="6">
    <location>
        <begin position="132"/>
        <end position="160"/>
    </location>
</feature>
<comment type="caution">
    <text evidence="9">The sequence shown here is derived from an EMBL/GenBank/DDBJ whole genome shotgun (WGS) entry which is preliminary data.</text>
</comment>
<evidence type="ECO:0000256" key="5">
    <source>
        <dbReference type="ARBA" id="ARBA00023251"/>
    </source>
</evidence>
<dbReference type="InterPro" id="IPR047817">
    <property type="entry name" value="ABC2_TM_bact-type"/>
</dbReference>
<evidence type="ECO:0000256" key="7">
    <source>
        <dbReference type="SAM" id="MobiDB-lite"/>
    </source>
</evidence>
<feature type="compositionally biased region" description="Gly residues" evidence="7">
    <location>
        <begin position="20"/>
        <end position="30"/>
    </location>
</feature>
<feature type="transmembrane region" description="Helical" evidence="6">
    <location>
        <begin position="202"/>
        <end position="219"/>
    </location>
</feature>
<evidence type="ECO:0000256" key="2">
    <source>
        <dbReference type="ARBA" id="ARBA00022692"/>
    </source>
</evidence>
<dbReference type="Proteomes" id="UP000433406">
    <property type="component" value="Unassembled WGS sequence"/>
</dbReference>
<feature type="transmembrane region" description="Helical" evidence="6">
    <location>
        <begin position="257"/>
        <end position="280"/>
    </location>
</feature>
<keyword evidence="3 6" id="KW-1133">Transmembrane helix</keyword>
<feature type="region of interest" description="Disordered" evidence="7">
    <location>
        <begin position="1"/>
        <end position="33"/>
    </location>
</feature>
<keyword evidence="2 6" id="KW-0812">Transmembrane</keyword>
<dbReference type="Pfam" id="PF01061">
    <property type="entry name" value="ABC2_membrane"/>
    <property type="match status" value="1"/>
</dbReference>
<dbReference type="InterPro" id="IPR013525">
    <property type="entry name" value="ABC2_TM"/>
</dbReference>
<feature type="domain" description="ABC transmembrane type-2" evidence="8">
    <location>
        <begin position="56"/>
        <end position="282"/>
    </location>
</feature>
<dbReference type="PROSITE" id="PS51012">
    <property type="entry name" value="ABC_TM2"/>
    <property type="match status" value="1"/>
</dbReference>
<evidence type="ECO:0000256" key="4">
    <source>
        <dbReference type="ARBA" id="ARBA00023136"/>
    </source>
</evidence>
<keyword evidence="6" id="KW-0813">Transport</keyword>